<reference evidence="2" key="1">
    <citation type="journal article" date="2020" name="MBio">
        <title>A New Family of DNA Viruses Causing Disease in Crustaceans from Diverse Aquatic Biomes.</title>
        <authorList>
            <person name="Subramaniam K."/>
            <person name="Behringer D.C."/>
            <person name="Bojko J."/>
            <person name="Yutin N."/>
            <person name="Clark A.S."/>
            <person name="Bateman K.S."/>
            <person name="van Aerle R."/>
            <person name="Bass D."/>
            <person name="Kerr R.C."/>
            <person name="Koonin E.V."/>
            <person name="Stentiford G.D."/>
            <person name="Waltzek T.B."/>
        </authorList>
    </citation>
    <scope>NUCLEOTIDE SEQUENCE</scope>
</reference>
<accession>A0A6G9HEK9</accession>
<evidence type="ECO:0000256" key="1">
    <source>
        <dbReference type="SAM" id="MobiDB-lite"/>
    </source>
</evidence>
<name>A0A6G9HEK9_9VIRU</name>
<gene>
    <name evidence="2" type="primary">ORF24</name>
</gene>
<feature type="region of interest" description="Disordered" evidence="1">
    <location>
        <begin position="119"/>
        <end position="153"/>
    </location>
</feature>
<feature type="region of interest" description="Disordered" evidence="1">
    <location>
        <begin position="1"/>
        <end position="39"/>
    </location>
</feature>
<feature type="compositionally biased region" description="Low complexity" evidence="1">
    <location>
        <begin position="10"/>
        <end position="20"/>
    </location>
</feature>
<organism evidence="2">
    <name type="scientific">Panulirus argus virus 1</name>
    <dbReference type="NCBI Taxonomy" id="380624"/>
    <lineage>
        <taxon>Viruses</taxon>
    </lineage>
</organism>
<dbReference type="EMBL" id="MN604017">
    <property type="protein sequence ID" value="QIQ08641.1"/>
    <property type="molecule type" value="Genomic_DNA"/>
</dbReference>
<feature type="compositionally biased region" description="Acidic residues" evidence="1">
    <location>
        <begin position="131"/>
        <end position="151"/>
    </location>
</feature>
<protein>
    <submittedName>
        <fullName evidence="2">Uncharacterized protein</fullName>
    </submittedName>
</protein>
<feature type="compositionally biased region" description="Gly residues" evidence="1">
    <location>
        <begin position="26"/>
        <end position="39"/>
    </location>
</feature>
<proteinExistence type="predicted"/>
<sequence>MRRRRRRRTAAAATTVVVAAPSPPLRGGGSGSGGGGGGGGSTVVAVAYKATTAEGRGAQSIDMAAAEEEGGGCGGGVAAAEAEAEAATISIRDMRTDVVLELRNGIAIAEDNVRYILERSPDEREEMAAAGEEEEEDDDDDDDRLSDEDAIVTDKENKRSLERALFLLERVVPKNVSVVMNDERTDGCPCSCCDGELVTSHSVRACETLSDLVSPEAVLFTLVRIESESRYGNDGAKMWRTYADPGPKFRQCIARKLQEWWKRIATLRRQRSRVETGRRND</sequence>
<evidence type="ECO:0000313" key="2">
    <source>
        <dbReference type="EMBL" id="QIQ08641.1"/>
    </source>
</evidence>